<dbReference type="Gene3D" id="3.40.50.2300">
    <property type="match status" value="1"/>
</dbReference>
<evidence type="ECO:0000313" key="6">
    <source>
        <dbReference type="Proteomes" id="UP000295399"/>
    </source>
</evidence>
<evidence type="ECO:0000256" key="2">
    <source>
        <dbReference type="PROSITE-ProRule" id="PRU00169"/>
    </source>
</evidence>
<dbReference type="GO" id="GO:0004672">
    <property type="term" value="F:protein kinase activity"/>
    <property type="evidence" value="ECO:0007669"/>
    <property type="project" value="UniProtKB-ARBA"/>
</dbReference>
<dbReference type="InterPro" id="IPR001789">
    <property type="entry name" value="Sig_transdc_resp-reg_receiver"/>
</dbReference>
<dbReference type="Gene3D" id="1.20.120.160">
    <property type="entry name" value="HPT domain"/>
    <property type="match status" value="1"/>
</dbReference>
<keyword evidence="6" id="KW-1185">Reference proteome</keyword>
<comment type="caution">
    <text evidence="5">The sequence shown here is derived from an EMBL/GenBank/DDBJ whole genome shotgun (WGS) entry which is preliminary data.</text>
</comment>
<reference evidence="5 6" key="1">
    <citation type="submission" date="2019-03" db="EMBL/GenBank/DDBJ databases">
        <title>Genomic Encyclopedia of Type Strains, Phase IV (KMG-IV): sequencing the most valuable type-strain genomes for metagenomic binning, comparative biology and taxonomic classification.</title>
        <authorList>
            <person name="Goeker M."/>
        </authorList>
    </citation>
    <scope>NUCLEOTIDE SEQUENCE [LARGE SCALE GENOMIC DNA]</scope>
    <source>
        <strain evidence="5 6">DSM 2132</strain>
    </source>
</reference>
<dbReference type="GO" id="GO:0000160">
    <property type="term" value="P:phosphorelay signal transduction system"/>
    <property type="evidence" value="ECO:0007669"/>
    <property type="project" value="UniProtKB-KW"/>
</dbReference>
<dbReference type="SUPFAM" id="SSF47226">
    <property type="entry name" value="Histidine-containing phosphotransfer domain, HPT domain"/>
    <property type="match status" value="1"/>
</dbReference>
<dbReference type="Proteomes" id="UP000295399">
    <property type="component" value="Unassembled WGS sequence"/>
</dbReference>
<dbReference type="InterPro" id="IPR036641">
    <property type="entry name" value="HPT_dom_sf"/>
</dbReference>
<dbReference type="OrthoDB" id="8439620at2"/>
<evidence type="ECO:0000259" key="3">
    <source>
        <dbReference type="PROSITE" id="PS50110"/>
    </source>
</evidence>
<comment type="caution">
    <text evidence="2">Lacks conserved residue(s) required for the propagation of feature annotation.</text>
</comment>
<organism evidence="5 6">
    <name type="scientific">Rhodothalassium salexigens DSM 2132</name>
    <dbReference type="NCBI Taxonomy" id="1188247"/>
    <lineage>
        <taxon>Bacteria</taxon>
        <taxon>Pseudomonadati</taxon>
        <taxon>Pseudomonadota</taxon>
        <taxon>Alphaproteobacteria</taxon>
        <taxon>Rhodothalassiales</taxon>
        <taxon>Rhodothalassiaceae</taxon>
        <taxon>Rhodothalassium</taxon>
    </lineage>
</organism>
<evidence type="ECO:0000256" key="1">
    <source>
        <dbReference type="ARBA" id="ARBA00023012"/>
    </source>
</evidence>
<feature type="domain" description="HPt" evidence="4">
    <location>
        <begin position="3"/>
        <end position="108"/>
    </location>
</feature>
<sequence length="256" mass="28094">MNEFVSFDDLTAEALDAADDRIAEINRQIAAARAGEQSPETALSEIRGLANSLKGVGQTYGISVLRVLSHRLEDYLAEVKDLSDAVLDDVQVFADRTAEALETHLKASADEIAQFVRRLPAKGSAGFEVSDVRVRDIEVMLVMEPSTATRFVTRELQECGYRMTNVWSTIDAFQLVPHIRPDLVIVSNVMRDLTGVDFCCAIKAMPSTKDTLVALLTSERRDNAAFKALPEGVPVLSKSSRFGDDVTRVFSDLGLL</sequence>
<protein>
    <submittedName>
        <fullName evidence="5">Hpt domain-containing protein</fullName>
    </submittedName>
</protein>
<gene>
    <name evidence="5" type="ORF">EV659_10298</name>
</gene>
<dbReference type="RefSeq" id="WP_132707310.1">
    <property type="nucleotide sequence ID" value="NZ_JACIGF010000002.1"/>
</dbReference>
<dbReference type="EMBL" id="SLXO01000002">
    <property type="protein sequence ID" value="TCP37692.1"/>
    <property type="molecule type" value="Genomic_DNA"/>
</dbReference>
<proteinExistence type="predicted"/>
<keyword evidence="1" id="KW-0902">Two-component regulatory system</keyword>
<feature type="domain" description="Response regulatory" evidence="3">
    <location>
        <begin position="138"/>
        <end position="253"/>
    </location>
</feature>
<evidence type="ECO:0000259" key="4">
    <source>
        <dbReference type="PROSITE" id="PS50894"/>
    </source>
</evidence>
<dbReference type="PROSITE" id="PS50110">
    <property type="entry name" value="RESPONSE_REGULATORY"/>
    <property type="match status" value="1"/>
</dbReference>
<dbReference type="InParanoid" id="A0A4R2PPJ2"/>
<dbReference type="SUPFAM" id="SSF52172">
    <property type="entry name" value="CheY-like"/>
    <property type="match status" value="1"/>
</dbReference>
<dbReference type="PROSITE" id="PS50894">
    <property type="entry name" value="HPT"/>
    <property type="match status" value="1"/>
</dbReference>
<name>A0A4R2PPJ2_RHOSA</name>
<dbReference type="CDD" id="cd00156">
    <property type="entry name" value="REC"/>
    <property type="match status" value="1"/>
</dbReference>
<evidence type="ECO:0000313" key="5">
    <source>
        <dbReference type="EMBL" id="TCP37692.1"/>
    </source>
</evidence>
<dbReference type="AlphaFoldDB" id="A0A4R2PPJ2"/>
<dbReference type="InterPro" id="IPR011006">
    <property type="entry name" value="CheY-like_superfamily"/>
</dbReference>
<dbReference type="InterPro" id="IPR008207">
    <property type="entry name" value="Sig_transdc_His_kin_Hpt_dom"/>
</dbReference>
<accession>A0A4R2PPJ2</accession>